<evidence type="ECO:0000256" key="2">
    <source>
        <dbReference type="ARBA" id="ARBA00022448"/>
    </source>
</evidence>
<feature type="transmembrane region" description="Helical" evidence="9">
    <location>
        <begin position="285"/>
        <end position="304"/>
    </location>
</feature>
<proteinExistence type="predicted"/>
<dbReference type="GO" id="GO:0005304">
    <property type="term" value="F:L-valine transmembrane transporter activity"/>
    <property type="evidence" value="ECO:0007669"/>
    <property type="project" value="TreeGrafter"/>
</dbReference>
<dbReference type="CDD" id="cd03219">
    <property type="entry name" value="ABC_Mj1267_LivG_branched"/>
    <property type="match status" value="1"/>
</dbReference>
<dbReference type="EMBL" id="DOEK01000047">
    <property type="protein sequence ID" value="HBP32073.1"/>
    <property type="molecule type" value="Genomic_DNA"/>
</dbReference>
<dbReference type="InterPro" id="IPR051120">
    <property type="entry name" value="ABC_AA/LPS_Transport"/>
</dbReference>
<dbReference type="GO" id="GO:0015188">
    <property type="term" value="F:L-isoleucine transmembrane transporter activity"/>
    <property type="evidence" value="ECO:0007669"/>
    <property type="project" value="TreeGrafter"/>
</dbReference>
<dbReference type="GO" id="GO:0042941">
    <property type="term" value="P:D-alanine transmembrane transport"/>
    <property type="evidence" value="ECO:0007669"/>
    <property type="project" value="TreeGrafter"/>
</dbReference>
<dbReference type="Gene3D" id="3.40.50.300">
    <property type="entry name" value="P-loop containing nucleotide triphosphate hydrolases"/>
    <property type="match status" value="1"/>
</dbReference>
<feature type="transmembrane region" description="Helical" evidence="9">
    <location>
        <begin position="88"/>
        <end position="106"/>
    </location>
</feature>
<dbReference type="InterPro" id="IPR003593">
    <property type="entry name" value="AAA+_ATPase"/>
</dbReference>
<evidence type="ECO:0000256" key="6">
    <source>
        <dbReference type="ARBA" id="ARBA00022840"/>
    </source>
</evidence>
<dbReference type="Pfam" id="PF02653">
    <property type="entry name" value="BPD_transp_2"/>
    <property type="match status" value="1"/>
</dbReference>
<evidence type="ECO:0000256" key="1">
    <source>
        <dbReference type="ARBA" id="ARBA00004651"/>
    </source>
</evidence>
<organism evidence="11 12">
    <name type="scientific">Advenella kashmirensis</name>
    <dbReference type="NCBI Taxonomy" id="310575"/>
    <lineage>
        <taxon>Bacteria</taxon>
        <taxon>Pseudomonadati</taxon>
        <taxon>Pseudomonadota</taxon>
        <taxon>Betaproteobacteria</taxon>
        <taxon>Burkholderiales</taxon>
        <taxon>Alcaligenaceae</taxon>
    </lineage>
</organism>
<keyword evidence="7 9" id="KW-1133">Transmembrane helix</keyword>
<name>A0A356LM11_9BURK</name>
<feature type="transmembrane region" description="Helical" evidence="9">
    <location>
        <begin position="12"/>
        <end position="28"/>
    </location>
</feature>
<dbReference type="SUPFAM" id="SSF52540">
    <property type="entry name" value="P-loop containing nucleoside triphosphate hydrolases"/>
    <property type="match status" value="1"/>
</dbReference>
<keyword evidence="4 9" id="KW-0812">Transmembrane</keyword>
<evidence type="ECO:0000256" key="7">
    <source>
        <dbReference type="ARBA" id="ARBA00022989"/>
    </source>
</evidence>
<dbReference type="GO" id="GO:0015808">
    <property type="term" value="P:L-alanine transport"/>
    <property type="evidence" value="ECO:0007669"/>
    <property type="project" value="TreeGrafter"/>
</dbReference>
<evidence type="ECO:0000256" key="5">
    <source>
        <dbReference type="ARBA" id="ARBA00022741"/>
    </source>
</evidence>
<gene>
    <name evidence="11" type="ORF">DD666_22020</name>
</gene>
<reference evidence="11 12" key="1">
    <citation type="journal article" date="2018" name="Nat. Biotechnol.">
        <title>A standardized bacterial taxonomy based on genome phylogeny substantially revises the tree of life.</title>
        <authorList>
            <person name="Parks D.H."/>
            <person name="Chuvochina M."/>
            <person name="Waite D.W."/>
            <person name="Rinke C."/>
            <person name="Skarshewski A."/>
            <person name="Chaumeil P.A."/>
            <person name="Hugenholtz P."/>
        </authorList>
    </citation>
    <scope>NUCLEOTIDE SEQUENCE [LARGE SCALE GENOMIC DNA]</scope>
    <source>
        <strain evidence="11">UBA10707</strain>
    </source>
</reference>
<feature type="transmembrane region" description="Helical" evidence="9">
    <location>
        <begin position="162"/>
        <end position="181"/>
    </location>
</feature>
<dbReference type="AlphaFoldDB" id="A0A356LM11"/>
<dbReference type="InterPro" id="IPR001851">
    <property type="entry name" value="ABC_transp_permease"/>
</dbReference>
<dbReference type="PROSITE" id="PS50893">
    <property type="entry name" value="ABC_TRANSPORTER_2"/>
    <property type="match status" value="1"/>
</dbReference>
<evidence type="ECO:0000256" key="9">
    <source>
        <dbReference type="SAM" id="Phobius"/>
    </source>
</evidence>
<dbReference type="InterPro" id="IPR032823">
    <property type="entry name" value="BCA_ABC_TP_C"/>
</dbReference>
<dbReference type="PANTHER" id="PTHR45772">
    <property type="entry name" value="CONSERVED COMPONENT OF ABC TRANSPORTER FOR NATURAL AMINO ACIDS-RELATED"/>
    <property type="match status" value="1"/>
</dbReference>
<dbReference type="InterPro" id="IPR043428">
    <property type="entry name" value="LivM-like"/>
</dbReference>
<dbReference type="GO" id="GO:1903805">
    <property type="term" value="P:L-valine import across plasma membrane"/>
    <property type="evidence" value="ECO:0007669"/>
    <property type="project" value="TreeGrafter"/>
</dbReference>
<dbReference type="CDD" id="cd06581">
    <property type="entry name" value="TM_PBP1_LivM_like"/>
    <property type="match status" value="1"/>
</dbReference>
<dbReference type="Pfam" id="PF00005">
    <property type="entry name" value="ABC_tran"/>
    <property type="match status" value="1"/>
</dbReference>
<dbReference type="InterPro" id="IPR027417">
    <property type="entry name" value="P-loop_NTPase"/>
</dbReference>
<evidence type="ECO:0000313" key="12">
    <source>
        <dbReference type="Proteomes" id="UP000264036"/>
    </source>
</evidence>
<dbReference type="GO" id="GO:0005886">
    <property type="term" value="C:plasma membrane"/>
    <property type="evidence" value="ECO:0007669"/>
    <property type="project" value="UniProtKB-SubCell"/>
</dbReference>
<evidence type="ECO:0000256" key="3">
    <source>
        <dbReference type="ARBA" id="ARBA00022475"/>
    </source>
</evidence>
<protein>
    <submittedName>
        <fullName evidence="11">Branched-chain amino acid ABC transporter ATP-binding protein</fullName>
    </submittedName>
</protein>
<feature type="transmembrane region" description="Helical" evidence="9">
    <location>
        <begin position="65"/>
        <end position="82"/>
    </location>
</feature>
<sequence length="594" mass="64033">MSIPNLFNKRSVCLLVAAVILMLAPFVAGSNYFLHIAVLICVFGGLATAWNIVGGYAGQISLGHAVFYGIGSYTAVILMLRFELSPWSGMLVGMVISGIAAVIVSWPTFRLKGPFFSLVTIAFLEVVRLLAIHDQDLMGGSSGLTIPLNIGFEWMVFREKEYSYALALFFLLVTLGVAWLIRRHKMGFYLLAIREREDAARAIGINLVSTRIGAMVVSAMLTSMIGSFYAMYLTFIDPDATFSLAMSIQIAMFALIGGLGTVFGPLIGALIVLPIAELMRGWLSSYANGIHGAVYGLVLVIAVLKFPRGIVGSLTVFSSNEKARIAALLRSHPEQEPRLTDRPAKAVTDTIILEASGLVKRFGGLVATNNVSLQLKQGEILGLIGPNGAGKTTLFNLLSGFLKSNSGTVRLMNENGEPVQIVSPTQCARLGIGRTFQTAQPFSGLSVLENIMLGAFLHTRDVHEAERIALDVARLTGMESHLSKPASELTVGGMKRLEVARILATRPRVLLLDEVMAGLSPTDIDQAITLIRQIRDTGVSVLMIEHQMRATMALCDRIIVVDAGAVLMEGSPDEVVNNEKVIEAYLGSGYKNAA</sequence>
<comment type="caution">
    <text evidence="11">The sequence shown here is derived from an EMBL/GenBank/DDBJ whole genome shotgun (WGS) entry which is preliminary data.</text>
</comment>
<evidence type="ECO:0000259" key="10">
    <source>
        <dbReference type="PROSITE" id="PS50893"/>
    </source>
</evidence>
<dbReference type="GO" id="GO:0005524">
    <property type="term" value="F:ATP binding"/>
    <property type="evidence" value="ECO:0007669"/>
    <property type="project" value="UniProtKB-KW"/>
</dbReference>
<dbReference type="GO" id="GO:0015192">
    <property type="term" value="F:L-phenylalanine transmembrane transporter activity"/>
    <property type="evidence" value="ECO:0007669"/>
    <property type="project" value="TreeGrafter"/>
</dbReference>
<keyword evidence="3" id="KW-1003">Cell membrane</keyword>
<keyword evidence="2" id="KW-0813">Transport</keyword>
<evidence type="ECO:0000313" key="11">
    <source>
        <dbReference type="EMBL" id="HBP32073.1"/>
    </source>
</evidence>
<dbReference type="GO" id="GO:0016887">
    <property type="term" value="F:ATP hydrolysis activity"/>
    <property type="evidence" value="ECO:0007669"/>
    <property type="project" value="InterPro"/>
</dbReference>
<dbReference type="Pfam" id="PF12399">
    <property type="entry name" value="BCA_ABC_TP_C"/>
    <property type="match status" value="1"/>
</dbReference>
<feature type="domain" description="ABC transporter" evidence="10">
    <location>
        <begin position="353"/>
        <end position="588"/>
    </location>
</feature>
<comment type="subcellular location">
    <subcellularLocation>
        <location evidence="1">Cell membrane</location>
        <topology evidence="1">Multi-pass membrane protein</topology>
    </subcellularLocation>
</comment>
<feature type="transmembrane region" description="Helical" evidence="9">
    <location>
        <begin position="113"/>
        <end position="132"/>
    </location>
</feature>
<dbReference type="InterPro" id="IPR003439">
    <property type="entry name" value="ABC_transporter-like_ATP-bd"/>
</dbReference>
<evidence type="ECO:0000256" key="8">
    <source>
        <dbReference type="ARBA" id="ARBA00023136"/>
    </source>
</evidence>
<dbReference type="Proteomes" id="UP000264036">
    <property type="component" value="Unassembled WGS sequence"/>
</dbReference>
<dbReference type="PANTHER" id="PTHR45772:SF7">
    <property type="entry name" value="AMINO ACID ABC TRANSPORTER ATP-BINDING PROTEIN"/>
    <property type="match status" value="1"/>
</dbReference>
<keyword evidence="6 11" id="KW-0067">ATP-binding</keyword>
<keyword evidence="8 9" id="KW-0472">Membrane</keyword>
<accession>A0A356LM11</accession>
<dbReference type="SMART" id="SM00382">
    <property type="entry name" value="AAA"/>
    <property type="match status" value="1"/>
</dbReference>
<feature type="transmembrane region" description="Helical" evidence="9">
    <location>
        <begin position="250"/>
        <end position="273"/>
    </location>
</feature>
<dbReference type="GO" id="GO:1903806">
    <property type="term" value="P:L-isoleucine import across plasma membrane"/>
    <property type="evidence" value="ECO:0007669"/>
    <property type="project" value="TreeGrafter"/>
</dbReference>
<feature type="transmembrane region" description="Helical" evidence="9">
    <location>
        <begin position="202"/>
        <end position="230"/>
    </location>
</feature>
<keyword evidence="5" id="KW-0547">Nucleotide-binding</keyword>
<feature type="transmembrane region" description="Helical" evidence="9">
    <location>
        <begin position="34"/>
        <end position="53"/>
    </location>
</feature>
<evidence type="ECO:0000256" key="4">
    <source>
        <dbReference type="ARBA" id="ARBA00022692"/>
    </source>
</evidence>